<evidence type="ECO:0000313" key="6">
    <source>
        <dbReference type="Proteomes" id="UP000295681"/>
    </source>
</evidence>
<keyword evidence="6" id="KW-1185">Reference proteome</keyword>
<keyword evidence="1" id="KW-0805">Transcription regulation</keyword>
<evidence type="ECO:0000313" key="5">
    <source>
        <dbReference type="EMBL" id="TDG68438.1"/>
    </source>
</evidence>
<dbReference type="GO" id="GO:0003700">
    <property type="term" value="F:DNA-binding transcription factor activity"/>
    <property type="evidence" value="ECO:0007669"/>
    <property type="project" value="InterPro"/>
</dbReference>
<protein>
    <recommendedName>
        <fullName evidence="4">HTH gntR-type domain-containing protein</fullName>
    </recommendedName>
</protein>
<evidence type="ECO:0000259" key="4">
    <source>
        <dbReference type="PROSITE" id="PS50949"/>
    </source>
</evidence>
<dbReference type="AlphaFoldDB" id="A0A4R5N8W5"/>
<dbReference type="InterPro" id="IPR036388">
    <property type="entry name" value="WH-like_DNA-bd_sf"/>
</dbReference>
<name>A0A4R5N8W5_9LACO</name>
<dbReference type="EMBL" id="PUFI01000013">
    <property type="protein sequence ID" value="TDG68438.1"/>
    <property type="molecule type" value="Genomic_DNA"/>
</dbReference>
<dbReference type="SMART" id="SM00345">
    <property type="entry name" value="HTH_GNTR"/>
    <property type="match status" value="1"/>
</dbReference>
<dbReference type="Proteomes" id="UP000295681">
    <property type="component" value="Unassembled WGS sequence"/>
</dbReference>
<comment type="caution">
    <text evidence="5">The sequence shown here is derived from an EMBL/GenBank/DDBJ whole genome shotgun (WGS) entry which is preliminary data.</text>
</comment>
<evidence type="ECO:0000256" key="3">
    <source>
        <dbReference type="ARBA" id="ARBA00023163"/>
    </source>
</evidence>
<dbReference type="InterPro" id="IPR036390">
    <property type="entry name" value="WH_DNA-bd_sf"/>
</dbReference>
<sequence length="123" mass="14098">MMAKIQHNQPLYEQLMWRIKAQVATSVLKVGDKLPSVREMALIEGLNPNTVAKAYKALEGQQVIETVAGKGTFVRQVDTVVDEKAINELRNDFNNMMIEAKRLQVTPEQLHQWIDEFYLEGQQ</sequence>
<dbReference type="GO" id="GO:0003677">
    <property type="term" value="F:DNA binding"/>
    <property type="evidence" value="ECO:0007669"/>
    <property type="project" value="UniProtKB-KW"/>
</dbReference>
<dbReference type="PANTHER" id="PTHR38445:SF9">
    <property type="entry name" value="HTH-TYPE TRANSCRIPTIONAL REPRESSOR YTRA"/>
    <property type="match status" value="1"/>
</dbReference>
<proteinExistence type="predicted"/>
<dbReference type="Gene3D" id="1.10.10.10">
    <property type="entry name" value="Winged helix-like DNA-binding domain superfamily/Winged helix DNA-binding domain"/>
    <property type="match status" value="1"/>
</dbReference>
<feature type="domain" description="HTH gntR-type" evidence="4">
    <location>
        <begin position="9"/>
        <end position="77"/>
    </location>
</feature>
<dbReference type="STRING" id="907931.GCA_000165675_01811"/>
<reference evidence="5 6" key="1">
    <citation type="journal article" date="2019" name="Appl. Microbiol. Biotechnol.">
        <title>Uncovering carbohydrate metabolism through a genotype-phenotype association study of 56 lactic acid bacteria genomes.</title>
        <authorList>
            <person name="Buron-Moles G."/>
            <person name="Chailyan A."/>
            <person name="Dolejs I."/>
            <person name="Forster J."/>
            <person name="Miks M.H."/>
        </authorList>
    </citation>
    <scope>NUCLEOTIDE SEQUENCE [LARGE SCALE GENOMIC DNA]</scope>
    <source>
        <strain evidence="5 6">ATCC 700006</strain>
    </source>
</reference>
<keyword evidence="3" id="KW-0804">Transcription</keyword>
<organism evidence="5 6">
    <name type="scientific">Leuconostoc fallax</name>
    <dbReference type="NCBI Taxonomy" id="1251"/>
    <lineage>
        <taxon>Bacteria</taxon>
        <taxon>Bacillati</taxon>
        <taxon>Bacillota</taxon>
        <taxon>Bacilli</taxon>
        <taxon>Lactobacillales</taxon>
        <taxon>Lactobacillaceae</taxon>
        <taxon>Leuconostoc</taxon>
    </lineage>
</organism>
<accession>A0A4R5N8W5</accession>
<keyword evidence="2" id="KW-0238">DNA-binding</keyword>
<evidence type="ECO:0000256" key="1">
    <source>
        <dbReference type="ARBA" id="ARBA00023015"/>
    </source>
</evidence>
<dbReference type="Pfam" id="PF00392">
    <property type="entry name" value="GntR"/>
    <property type="match status" value="1"/>
</dbReference>
<dbReference type="InterPro" id="IPR000524">
    <property type="entry name" value="Tscrpt_reg_HTH_GntR"/>
</dbReference>
<dbReference type="CDD" id="cd07377">
    <property type="entry name" value="WHTH_GntR"/>
    <property type="match status" value="1"/>
</dbReference>
<dbReference type="SUPFAM" id="SSF46785">
    <property type="entry name" value="Winged helix' DNA-binding domain"/>
    <property type="match status" value="1"/>
</dbReference>
<dbReference type="PANTHER" id="PTHR38445">
    <property type="entry name" value="HTH-TYPE TRANSCRIPTIONAL REPRESSOR YTRA"/>
    <property type="match status" value="1"/>
</dbReference>
<evidence type="ECO:0000256" key="2">
    <source>
        <dbReference type="ARBA" id="ARBA00023125"/>
    </source>
</evidence>
<gene>
    <name evidence="5" type="ORF">C5L23_000040</name>
</gene>
<dbReference type="PROSITE" id="PS50949">
    <property type="entry name" value="HTH_GNTR"/>
    <property type="match status" value="1"/>
</dbReference>